<protein>
    <recommendedName>
        <fullName evidence="3">Addiction module antitoxin</fullName>
    </recommendedName>
</protein>
<evidence type="ECO:0000313" key="1">
    <source>
        <dbReference type="EMBL" id="SNR95056.1"/>
    </source>
</evidence>
<organism evidence="1 2">
    <name type="scientific">Dokdonia pacifica</name>
    <dbReference type="NCBI Taxonomy" id="1627892"/>
    <lineage>
        <taxon>Bacteria</taxon>
        <taxon>Pseudomonadati</taxon>
        <taxon>Bacteroidota</taxon>
        <taxon>Flavobacteriia</taxon>
        <taxon>Flavobacteriales</taxon>
        <taxon>Flavobacteriaceae</taxon>
        <taxon>Dokdonia</taxon>
    </lineage>
</organism>
<keyword evidence="2" id="KW-1185">Reference proteome</keyword>
<dbReference type="Proteomes" id="UP000198379">
    <property type="component" value="Unassembled WGS sequence"/>
</dbReference>
<dbReference type="EMBL" id="FZNY01000004">
    <property type="protein sequence ID" value="SNR95056.1"/>
    <property type="molecule type" value="Genomic_DNA"/>
</dbReference>
<name>A0A239AHB4_9FLAO</name>
<evidence type="ECO:0000313" key="2">
    <source>
        <dbReference type="Proteomes" id="UP000198379"/>
    </source>
</evidence>
<reference evidence="1 2" key="1">
    <citation type="submission" date="2017-06" db="EMBL/GenBank/DDBJ databases">
        <authorList>
            <person name="Kim H.J."/>
            <person name="Triplett B.A."/>
        </authorList>
    </citation>
    <scope>NUCLEOTIDE SEQUENCE [LARGE SCALE GENOMIC DNA]</scope>
    <source>
        <strain evidence="1 2">DSM 25597</strain>
    </source>
</reference>
<evidence type="ECO:0008006" key="3">
    <source>
        <dbReference type="Google" id="ProtNLM"/>
    </source>
</evidence>
<dbReference type="AlphaFoldDB" id="A0A239AHB4"/>
<accession>A0A239AHB4</accession>
<dbReference type="OrthoDB" id="573771at2"/>
<proteinExistence type="predicted"/>
<gene>
    <name evidence="1" type="ORF">SAMN06265376_104442</name>
</gene>
<sequence length="86" mass="10158">MIFDKYVLVWYSIRMMKKLTITVSEEVYNGLYAKIGAGRISRFLDGLARQHVINNDIIKGYEQMSKDEAREKHAEQWVSELMNEAW</sequence>